<name>K2JVL5_9GAMM</name>
<reference evidence="4 5" key="1">
    <citation type="journal article" date="2012" name="J. Bacteriol.">
        <title>Genome Sequence of Gallaecimonas xiamenensis Type Strain 3-C-1.</title>
        <authorList>
            <person name="Lai Q."/>
            <person name="Wang L."/>
            <person name="Wang W."/>
            <person name="Shao Z."/>
        </authorList>
    </citation>
    <scope>NUCLEOTIDE SEQUENCE [LARGE SCALE GENOMIC DNA]</scope>
    <source>
        <strain evidence="4 5">3-C-1</strain>
    </source>
</reference>
<dbReference type="InterPro" id="IPR032466">
    <property type="entry name" value="Metal_Hydrolase"/>
</dbReference>
<evidence type="ECO:0000256" key="1">
    <source>
        <dbReference type="SAM" id="Coils"/>
    </source>
</evidence>
<dbReference type="eggNOG" id="COG1228">
    <property type="taxonomic scope" value="Bacteria"/>
</dbReference>
<feature type="signal peptide" evidence="2">
    <location>
        <begin position="1"/>
        <end position="17"/>
    </location>
</feature>
<comment type="caution">
    <text evidence="4">The sequence shown here is derived from an EMBL/GenBank/DDBJ whole genome shotgun (WGS) entry which is preliminary data.</text>
</comment>
<dbReference type="SUPFAM" id="SSF51556">
    <property type="entry name" value="Metallo-dependent hydrolases"/>
    <property type="match status" value="1"/>
</dbReference>
<dbReference type="InterPro" id="IPR011059">
    <property type="entry name" value="Metal-dep_hydrolase_composite"/>
</dbReference>
<proteinExistence type="predicted"/>
<evidence type="ECO:0000256" key="2">
    <source>
        <dbReference type="SAM" id="SignalP"/>
    </source>
</evidence>
<feature type="chain" id="PRO_5003859471" evidence="2">
    <location>
        <begin position="18"/>
        <end position="409"/>
    </location>
</feature>
<dbReference type="AlphaFoldDB" id="K2JVL5"/>
<feature type="domain" description="Amidohydrolase-related" evidence="3">
    <location>
        <begin position="262"/>
        <end position="389"/>
    </location>
</feature>
<keyword evidence="5" id="KW-1185">Reference proteome</keyword>
<protein>
    <submittedName>
        <fullName evidence="4">Amidohydrolase</fullName>
    </submittedName>
</protein>
<dbReference type="Proteomes" id="UP000006755">
    <property type="component" value="Unassembled WGS sequence"/>
</dbReference>
<dbReference type="SUPFAM" id="SSF51338">
    <property type="entry name" value="Composite domain of metallo-dependent hydrolases"/>
    <property type="match status" value="1"/>
</dbReference>
<dbReference type="Gene3D" id="2.30.40.10">
    <property type="entry name" value="Urease, subunit C, domain 1"/>
    <property type="match status" value="1"/>
</dbReference>
<keyword evidence="2" id="KW-0732">Signal</keyword>
<dbReference type="Pfam" id="PF01979">
    <property type="entry name" value="Amidohydro_1"/>
    <property type="match status" value="1"/>
</dbReference>
<keyword evidence="1" id="KW-0175">Coiled coil</keyword>
<gene>
    <name evidence="4" type="ORF">B3C1_15522</name>
</gene>
<dbReference type="PANTHER" id="PTHR43135:SF3">
    <property type="entry name" value="ALPHA-D-RIBOSE 1-METHYLPHOSPHONATE 5-TRIPHOSPHATE DIPHOSPHATASE"/>
    <property type="match status" value="1"/>
</dbReference>
<accession>K2JVL5</accession>
<dbReference type="GO" id="GO:0016810">
    <property type="term" value="F:hydrolase activity, acting on carbon-nitrogen (but not peptide) bonds"/>
    <property type="evidence" value="ECO:0007669"/>
    <property type="project" value="InterPro"/>
</dbReference>
<dbReference type="Gene3D" id="3.20.20.140">
    <property type="entry name" value="Metal-dependent hydrolases"/>
    <property type="match status" value="1"/>
</dbReference>
<evidence type="ECO:0000259" key="3">
    <source>
        <dbReference type="Pfam" id="PF01979"/>
    </source>
</evidence>
<dbReference type="OrthoDB" id="9802793at2"/>
<organism evidence="4 5">
    <name type="scientific">Gallaecimonas xiamenensis 3-C-1</name>
    <dbReference type="NCBI Taxonomy" id="745411"/>
    <lineage>
        <taxon>Bacteria</taxon>
        <taxon>Pseudomonadati</taxon>
        <taxon>Pseudomonadota</taxon>
        <taxon>Gammaproteobacteria</taxon>
        <taxon>Enterobacterales</taxon>
        <taxon>Gallaecimonadaceae</taxon>
        <taxon>Gallaecimonas</taxon>
    </lineage>
</organism>
<dbReference type="InterPro" id="IPR006680">
    <property type="entry name" value="Amidohydro-rel"/>
</dbReference>
<dbReference type="PANTHER" id="PTHR43135">
    <property type="entry name" value="ALPHA-D-RIBOSE 1-METHYLPHOSPHONATE 5-TRIPHOSPHATE DIPHOSPHATASE"/>
    <property type="match status" value="1"/>
</dbReference>
<dbReference type="EMBL" id="AMRI01000025">
    <property type="protein sequence ID" value="EKE69225.1"/>
    <property type="molecule type" value="Genomic_DNA"/>
</dbReference>
<dbReference type="InterPro" id="IPR051781">
    <property type="entry name" value="Metallo-dep_Hydrolase"/>
</dbReference>
<evidence type="ECO:0000313" key="4">
    <source>
        <dbReference type="EMBL" id="EKE69225.1"/>
    </source>
</evidence>
<keyword evidence="4" id="KW-0378">Hydrolase</keyword>
<evidence type="ECO:0000313" key="5">
    <source>
        <dbReference type="Proteomes" id="UP000006755"/>
    </source>
</evidence>
<feature type="coiled-coil region" evidence="1">
    <location>
        <begin position="182"/>
        <end position="216"/>
    </location>
</feature>
<dbReference type="STRING" id="745411.B3C1_15522"/>
<sequence length="409" mass="43854">MRSLIAALLLVAQPALANDMLPGKPQSAPVLIKGATVHSVQNGALANTDLLFEKGLITAIGADLKAPVGTQVIDASGKHLYPGMIGLSTYLGLSEIEAVRSTNDVEEVGTFTPEVAAETAFNADSELLPTVRSNGVALVEVAPQGGLVAGRSAVMRLDGWNRRDMMAREDTGMHLYWPEVGDEQAREKLENYFADAEAYRQRRSDSEQQLLDANLEAMTGVMEKRIPLFIHADGGAAIHQILRFGDRFGLKWTLVGGRGAETYAKDLARRQVAVVVTSPQGLPSSDDAPYDEAFALAGILDKAGVEVAIALPSSWSSRDLPFAVGQAMAWGLDPQKALASVTQVPANLLGIGKQYGDLAVGRSATLLLTDHPLFDYGGVSVKALYIDGAAVDLDNRQKRLYRKYQQKGQ</sequence>
<dbReference type="RefSeq" id="WP_008485990.1">
    <property type="nucleotide sequence ID" value="NZ_AMRI01000025.1"/>
</dbReference>